<keyword evidence="3" id="KW-0804">Transcription</keyword>
<dbReference type="InterPro" id="IPR009057">
    <property type="entry name" value="Homeodomain-like_sf"/>
</dbReference>
<organism evidence="6 7">
    <name type="scientific">Caenibius tardaugens NBRC 16725</name>
    <dbReference type="NCBI Taxonomy" id="1219035"/>
    <lineage>
        <taxon>Bacteria</taxon>
        <taxon>Pseudomonadati</taxon>
        <taxon>Pseudomonadota</taxon>
        <taxon>Alphaproteobacteria</taxon>
        <taxon>Sphingomonadales</taxon>
        <taxon>Erythrobacteraceae</taxon>
        <taxon>Caenibius</taxon>
    </lineage>
</organism>
<evidence type="ECO:0000313" key="6">
    <source>
        <dbReference type="EMBL" id="GAD51158.1"/>
    </source>
</evidence>
<reference evidence="6 7" key="1">
    <citation type="submission" date="2013-09" db="EMBL/GenBank/DDBJ databases">
        <title>Whole genome shotgun sequence of Novosphingobium tardaugens NBRC 16725.</title>
        <authorList>
            <person name="Isaki S."/>
            <person name="Hosoyama A."/>
            <person name="Tsuchikane K."/>
            <person name="Katsumata H."/>
            <person name="Ando Y."/>
            <person name="Yamazaki S."/>
            <person name="Fujita N."/>
        </authorList>
    </citation>
    <scope>NUCLEOTIDE SEQUENCE [LARGE SCALE GENOMIC DNA]</scope>
    <source>
        <strain evidence="6 7">NBRC 16725</strain>
    </source>
</reference>
<keyword evidence="7" id="KW-1185">Reference proteome</keyword>
<dbReference type="InterPro" id="IPR001647">
    <property type="entry name" value="HTH_TetR"/>
</dbReference>
<feature type="DNA-binding region" description="H-T-H motif" evidence="4">
    <location>
        <begin position="47"/>
        <end position="66"/>
    </location>
</feature>
<dbReference type="eggNOG" id="COG1309">
    <property type="taxonomic scope" value="Bacteria"/>
</dbReference>
<keyword evidence="2 4" id="KW-0238">DNA-binding</keyword>
<dbReference type="Proteomes" id="UP000016568">
    <property type="component" value="Unassembled WGS sequence"/>
</dbReference>
<dbReference type="PRINTS" id="PR00455">
    <property type="entry name" value="HTHTETR"/>
</dbReference>
<evidence type="ECO:0000256" key="2">
    <source>
        <dbReference type="ARBA" id="ARBA00023125"/>
    </source>
</evidence>
<dbReference type="EMBL" id="BASZ01000024">
    <property type="protein sequence ID" value="GAD51158.1"/>
    <property type="molecule type" value="Genomic_DNA"/>
</dbReference>
<accession>U3A8R6</accession>
<dbReference type="Pfam" id="PF00440">
    <property type="entry name" value="TetR_N"/>
    <property type="match status" value="1"/>
</dbReference>
<dbReference type="GO" id="GO:0003700">
    <property type="term" value="F:DNA-binding transcription factor activity"/>
    <property type="evidence" value="ECO:0007669"/>
    <property type="project" value="TreeGrafter"/>
</dbReference>
<dbReference type="SUPFAM" id="SSF46689">
    <property type="entry name" value="Homeodomain-like"/>
    <property type="match status" value="1"/>
</dbReference>
<dbReference type="InterPro" id="IPR050109">
    <property type="entry name" value="HTH-type_TetR-like_transc_reg"/>
</dbReference>
<protein>
    <recommendedName>
        <fullName evidence="5">HTH tetR-type domain-containing protein</fullName>
    </recommendedName>
</protein>
<gene>
    <name evidence="6" type="ORF">NT2_24_00030</name>
</gene>
<dbReference type="PANTHER" id="PTHR30055">
    <property type="entry name" value="HTH-TYPE TRANSCRIPTIONAL REGULATOR RUTR"/>
    <property type="match status" value="1"/>
</dbReference>
<evidence type="ECO:0000313" key="7">
    <source>
        <dbReference type="Proteomes" id="UP000016568"/>
    </source>
</evidence>
<dbReference type="PANTHER" id="PTHR30055:SF234">
    <property type="entry name" value="HTH-TYPE TRANSCRIPTIONAL REGULATOR BETI"/>
    <property type="match status" value="1"/>
</dbReference>
<evidence type="ECO:0000256" key="3">
    <source>
        <dbReference type="ARBA" id="ARBA00023163"/>
    </source>
</evidence>
<dbReference type="AlphaFoldDB" id="U3A8R6"/>
<proteinExistence type="predicted"/>
<dbReference type="PROSITE" id="PS50977">
    <property type="entry name" value="HTH_TETR_2"/>
    <property type="match status" value="1"/>
</dbReference>
<dbReference type="GO" id="GO:0000976">
    <property type="term" value="F:transcription cis-regulatory region binding"/>
    <property type="evidence" value="ECO:0007669"/>
    <property type="project" value="TreeGrafter"/>
</dbReference>
<evidence type="ECO:0000259" key="5">
    <source>
        <dbReference type="PROSITE" id="PS50977"/>
    </source>
</evidence>
<evidence type="ECO:0000256" key="4">
    <source>
        <dbReference type="PROSITE-ProRule" id="PRU00335"/>
    </source>
</evidence>
<dbReference type="Gene3D" id="1.10.357.10">
    <property type="entry name" value="Tetracycline Repressor, domain 2"/>
    <property type="match status" value="1"/>
</dbReference>
<keyword evidence="1" id="KW-0805">Transcription regulation</keyword>
<sequence length="243" mass="27622">MSSSSTSFNGLIGAPLTYASPAILERRRRILEETRKLIEEGGITNFSMNILCKRAGVAKRTLYNAFQTREHVIAAAIQEYFLEYLGRVTYSAPRGTLQRSVERIITVGRRNRKIPRYIHAIMEIYFSAEVIPDVWTAMNSVAVDANLEYINALRQRRQLQLWINPETLAYDVVRYEYTTIYDWSRGLIADDLFVPQLVQGYLTLLLGATRGGARDEIEALLRKQHKNGGSMDDFLPGLAKAVD</sequence>
<evidence type="ECO:0000256" key="1">
    <source>
        <dbReference type="ARBA" id="ARBA00023015"/>
    </source>
</evidence>
<dbReference type="RefSeq" id="WP_021691976.1">
    <property type="nucleotide sequence ID" value="NZ_BASZ01000024.1"/>
</dbReference>
<feature type="domain" description="HTH tetR-type" evidence="5">
    <location>
        <begin position="24"/>
        <end position="84"/>
    </location>
</feature>
<name>U3A8R6_9SPHN</name>
<comment type="caution">
    <text evidence="6">The sequence shown here is derived from an EMBL/GenBank/DDBJ whole genome shotgun (WGS) entry which is preliminary data.</text>
</comment>